<dbReference type="CDD" id="cd06581">
    <property type="entry name" value="TM_PBP1_LivM_like"/>
    <property type="match status" value="1"/>
</dbReference>
<organism evidence="11 12">
    <name type="scientific">Nocardioides daedukensis</name>
    <dbReference type="NCBI Taxonomy" id="634462"/>
    <lineage>
        <taxon>Bacteria</taxon>
        <taxon>Bacillati</taxon>
        <taxon>Actinomycetota</taxon>
        <taxon>Actinomycetes</taxon>
        <taxon>Propionibacteriales</taxon>
        <taxon>Nocardioidaceae</taxon>
        <taxon>Nocardioides</taxon>
    </lineage>
</organism>
<feature type="transmembrane region" description="Helical" evidence="9">
    <location>
        <begin position="17"/>
        <end position="36"/>
    </location>
</feature>
<feature type="transmembrane region" description="Helical" evidence="9">
    <location>
        <begin position="48"/>
        <end position="65"/>
    </location>
</feature>
<comment type="subcellular location">
    <subcellularLocation>
        <location evidence="1">Cell membrane</location>
        <topology evidence="1">Multi-pass membrane protein</topology>
    </subcellularLocation>
</comment>
<dbReference type="PROSITE" id="PS50893">
    <property type="entry name" value="ABC_TRANSPORTER_2"/>
    <property type="match status" value="1"/>
</dbReference>
<dbReference type="GO" id="GO:0015188">
    <property type="term" value="F:L-isoleucine transmembrane transporter activity"/>
    <property type="evidence" value="ECO:0007669"/>
    <property type="project" value="TreeGrafter"/>
</dbReference>
<comment type="caution">
    <text evidence="11">The sequence shown here is derived from an EMBL/GenBank/DDBJ whole genome shotgun (WGS) entry which is preliminary data.</text>
</comment>
<dbReference type="SMART" id="SM00382">
    <property type="entry name" value="AAA"/>
    <property type="match status" value="1"/>
</dbReference>
<dbReference type="Gene3D" id="3.40.50.300">
    <property type="entry name" value="P-loop containing nucleotide triphosphate hydrolases"/>
    <property type="match status" value="1"/>
</dbReference>
<evidence type="ECO:0000256" key="1">
    <source>
        <dbReference type="ARBA" id="ARBA00004651"/>
    </source>
</evidence>
<evidence type="ECO:0000256" key="5">
    <source>
        <dbReference type="ARBA" id="ARBA00022741"/>
    </source>
</evidence>
<dbReference type="RefSeq" id="WP_179500500.1">
    <property type="nucleotide sequence ID" value="NZ_JACCAA010000001.1"/>
</dbReference>
<dbReference type="Proteomes" id="UP000540656">
    <property type="component" value="Unassembled WGS sequence"/>
</dbReference>
<keyword evidence="4 9" id="KW-0812">Transmembrane</keyword>
<dbReference type="GO" id="GO:0005524">
    <property type="term" value="F:ATP binding"/>
    <property type="evidence" value="ECO:0007669"/>
    <property type="project" value="UniProtKB-KW"/>
</dbReference>
<dbReference type="GO" id="GO:0042941">
    <property type="term" value="P:D-alanine transmembrane transport"/>
    <property type="evidence" value="ECO:0007669"/>
    <property type="project" value="TreeGrafter"/>
</dbReference>
<evidence type="ECO:0000256" key="2">
    <source>
        <dbReference type="ARBA" id="ARBA00022448"/>
    </source>
</evidence>
<dbReference type="GO" id="GO:0016887">
    <property type="term" value="F:ATP hydrolysis activity"/>
    <property type="evidence" value="ECO:0007669"/>
    <property type="project" value="InterPro"/>
</dbReference>
<name>A0A7Y9RZW5_9ACTN</name>
<dbReference type="InterPro" id="IPR003593">
    <property type="entry name" value="AAA+_ATPase"/>
</dbReference>
<feature type="domain" description="ABC transporter" evidence="10">
    <location>
        <begin position="397"/>
        <end position="645"/>
    </location>
</feature>
<dbReference type="GO" id="GO:0005886">
    <property type="term" value="C:plasma membrane"/>
    <property type="evidence" value="ECO:0007669"/>
    <property type="project" value="UniProtKB-SubCell"/>
</dbReference>
<dbReference type="PANTHER" id="PTHR45772:SF7">
    <property type="entry name" value="AMINO ACID ABC TRANSPORTER ATP-BINDING PROTEIN"/>
    <property type="match status" value="1"/>
</dbReference>
<keyword evidence="3" id="KW-1003">Cell membrane</keyword>
<dbReference type="CDD" id="cd03219">
    <property type="entry name" value="ABC_Mj1267_LivG_branched"/>
    <property type="match status" value="1"/>
</dbReference>
<keyword evidence="6" id="KW-0067">ATP-binding</keyword>
<dbReference type="Pfam" id="PF00005">
    <property type="entry name" value="ABC_tran"/>
    <property type="match status" value="1"/>
</dbReference>
<evidence type="ECO:0000256" key="3">
    <source>
        <dbReference type="ARBA" id="ARBA00022475"/>
    </source>
</evidence>
<protein>
    <submittedName>
        <fullName evidence="11">Branched-chain amino acid transport system permease protein</fullName>
    </submittedName>
</protein>
<sequence length="658" mass="69389">MSEAVATIRRDLFRKDLFVLIVVVAVAAIAIVPGLGGDPLTISRSQSMGSIAVALVAACGLNLLAGYSGLVSLGQGAFVAIGAYVSAWMLLGVGLPWPLAMLSAVVVSAGAGAVLSLAAARLSGPQVAMITLAFAVMLHRLFVELETFGRLAGYPNVSNHETSLLEPIEVGGFVLEPPLFAGTAPLAMVLVGIIAVLSFLAYRNLAQSAWGRSLRALSTNEIVASHIGINPRRRKTAVFTVAAAFGGVAGTMQTQLQAHLQPESFTFTLSLSLIIMVILGGAGRLYGPVVGVLVLMTLEHSHAMASLVEFQQQNLSDTWFLSDEGLTGLLLILTLVFLPSGIVGGAQQLSHRLRARRENSSAELDEASAFEVDESIVKSAVRQEQVHVDLATRAEVMRLQDVTHSFAGLKAVDDMQLSLREGTIHALVGPNGAGKTTLVNLTTGVYPLQAGASCTILDADATGLAPHAIYQVGVARTFQTPQLFQGESALVNVMAGLDAKLGESFLATLLRLPGIRRKEAEGRDRAMELLRRLGIEEHANTPAGELPYGLQRSVELARALASDPKILILDEPAAGLNPSETYQLGTTLEAIAATGVAILLVEHDMSLVIRVADEVTCMERGARIYHGDAAGLQQDERVLTAYLGEGHVTIDSKGSSNA</sequence>
<keyword evidence="7 9" id="KW-1133">Transmembrane helix</keyword>
<dbReference type="InterPro" id="IPR003439">
    <property type="entry name" value="ABC_transporter-like_ATP-bd"/>
</dbReference>
<evidence type="ECO:0000256" key="9">
    <source>
        <dbReference type="SAM" id="Phobius"/>
    </source>
</evidence>
<keyword evidence="8 9" id="KW-0472">Membrane</keyword>
<evidence type="ECO:0000259" key="10">
    <source>
        <dbReference type="PROSITE" id="PS50893"/>
    </source>
</evidence>
<feature type="transmembrane region" description="Helical" evidence="9">
    <location>
        <begin position="236"/>
        <end position="252"/>
    </location>
</feature>
<gene>
    <name evidence="11" type="ORF">BJ980_000112</name>
</gene>
<proteinExistence type="predicted"/>
<dbReference type="EMBL" id="JACCAA010000001">
    <property type="protein sequence ID" value="NYG57189.1"/>
    <property type="molecule type" value="Genomic_DNA"/>
</dbReference>
<dbReference type="GO" id="GO:1903806">
    <property type="term" value="P:L-isoleucine import across plasma membrane"/>
    <property type="evidence" value="ECO:0007669"/>
    <property type="project" value="TreeGrafter"/>
</dbReference>
<dbReference type="AlphaFoldDB" id="A0A7Y9RZW5"/>
<dbReference type="Pfam" id="PF02653">
    <property type="entry name" value="BPD_transp_2"/>
    <property type="match status" value="1"/>
</dbReference>
<reference evidence="11 12" key="1">
    <citation type="submission" date="2020-07" db="EMBL/GenBank/DDBJ databases">
        <title>Sequencing the genomes of 1000 actinobacteria strains.</title>
        <authorList>
            <person name="Klenk H.-P."/>
        </authorList>
    </citation>
    <scope>NUCLEOTIDE SEQUENCE [LARGE SCALE GENOMIC DNA]</scope>
    <source>
        <strain evidence="11 12">DSM 23819</strain>
    </source>
</reference>
<dbReference type="GO" id="GO:1903805">
    <property type="term" value="P:L-valine import across plasma membrane"/>
    <property type="evidence" value="ECO:0007669"/>
    <property type="project" value="TreeGrafter"/>
</dbReference>
<evidence type="ECO:0000313" key="11">
    <source>
        <dbReference type="EMBL" id="NYG57189.1"/>
    </source>
</evidence>
<dbReference type="InterPro" id="IPR027417">
    <property type="entry name" value="P-loop_NTPase"/>
</dbReference>
<dbReference type="InterPro" id="IPR043428">
    <property type="entry name" value="LivM-like"/>
</dbReference>
<evidence type="ECO:0000313" key="12">
    <source>
        <dbReference type="Proteomes" id="UP000540656"/>
    </source>
</evidence>
<accession>A0A7Y9RZW5</accession>
<dbReference type="GO" id="GO:0015192">
    <property type="term" value="F:L-phenylalanine transmembrane transporter activity"/>
    <property type="evidence" value="ECO:0007669"/>
    <property type="project" value="TreeGrafter"/>
</dbReference>
<keyword evidence="2" id="KW-0813">Transport</keyword>
<keyword evidence="12" id="KW-1185">Reference proteome</keyword>
<evidence type="ECO:0000256" key="7">
    <source>
        <dbReference type="ARBA" id="ARBA00022989"/>
    </source>
</evidence>
<evidence type="ECO:0000256" key="4">
    <source>
        <dbReference type="ARBA" id="ARBA00022692"/>
    </source>
</evidence>
<feature type="transmembrane region" description="Helical" evidence="9">
    <location>
        <begin position="328"/>
        <end position="346"/>
    </location>
</feature>
<dbReference type="SUPFAM" id="SSF52540">
    <property type="entry name" value="P-loop containing nucleoside triphosphate hydrolases"/>
    <property type="match status" value="1"/>
</dbReference>
<dbReference type="GO" id="GO:0015808">
    <property type="term" value="P:L-alanine transport"/>
    <property type="evidence" value="ECO:0007669"/>
    <property type="project" value="TreeGrafter"/>
</dbReference>
<dbReference type="PANTHER" id="PTHR45772">
    <property type="entry name" value="CONSERVED COMPONENT OF ABC TRANSPORTER FOR NATURAL AMINO ACIDS-RELATED"/>
    <property type="match status" value="1"/>
</dbReference>
<dbReference type="InterPro" id="IPR051120">
    <property type="entry name" value="ABC_AA/LPS_Transport"/>
</dbReference>
<dbReference type="GO" id="GO:0005304">
    <property type="term" value="F:L-valine transmembrane transporter activity"/>
    <property type="evidence" value="ECO:0007669"/>
    <property type="project" value="TreeGrafter"/>
</dbReference>
<dbReference type="InterPro" id="IPR001851">
    <property type="entry name" value="ABC_transp_permease"/>
</dbReference>
<feature type="transmembrane region" description="Helical" evidence="9">
    <location>
        <begin position="77"/>
        <end position="95"/>
    </location>
</feature>
<keyword evidence="5" id="KW-0547">Nucleotide-binding</keyword>
<feature type="transmembrane region" description="Helical" evidence="9">
    <location>
        <begin position="179"/>
        <end position="202"/>
    </location>
</feature>
<evidence type="ECO:0000256" key="8">
    <source>
        <dbReference type="ARBA" id="ARBA00023136"/>
    </source>
</evidence>
<evidence type="ECO:0000256" key="6">
    <source>
        <dbReference type="ARBA" id="ARBA00022840"/>
    </source>
</evidence>